<protein>
    <submittedName>
        <fullName evidence="9">PTS system, mannose/fructose/sorbose family, IIA component</fullName>
    </submittedName>
</protein>
<evidence type="ECO:0000313" key="9">
    <source>
        <dbReference type="EMBL" id="ENY88411.1"/>
    </source>
</evidence>
<dbReference type="PANTHER" id="PTHR33799:SF1">
    <property type="entry name" value="PTS SYSTEM MANNOSE-SPECIFIC EIIAB COMPONENT-RELATED"/>
    <property type="match status" value="1"/>
</dbReference>
<evidence type="ECO:0000256" key="7">
    <source>
        <dbReference type="ARBA" id="ARBA00022777"/>
    </source>
</evidence>
<evidence type="ECO:0000256" key="4">
    <source>
        <dbReference type="ARBA" id="ARBA00022597"/>
    </source>
</evidence>
<name>N9WY76_CLOIN</name>
<sequence length="134" mass="14751">MQNSLLVITHGAFAQALLSTAEMIFGEQKNISSLTLMPGMQIEDFRLKIEDYIVKHENDNILILVDLLSGSPFNSVIPQLQNERIYVVTGVNLPMLLEVGMQKDKIGFEELCSLAKTSGIAGIVTKDDILKGSE</sequence>
<evidence type="ECO:0000259" key="8">
    <source>
        <dbReference type="PROSITE" id="PS51096"/>
    </source>
</evidence>
<dbReference type="InterPro" id="IPR051471">
    <property type="entry name" value="Bacterial_PTS_sugar_comp"/>
</dbReference>
<accession>N9WY76</accession>
<keyword evidence="3" id="KW-0963">Cytoplasm</keyword>
<evidence type="ECO:0000313" key="10">
    <source>
        <dbReference type="Proteomes" id="UP000013051"/>
    </source>
</evidence>
<reference evidence="9 10" key="1">
    <citation type="submission" date="2013-01" db="EMBL/GenBank/DDBJ databases">
        <title>The Genome Sequence of Clostridium innocuum 2959.</title>
        <authorList>
            <consortium name="The Broad Institute Genome Sequencing Platform"/>
            <person name="Earl A."/>
            <person name="Ward D."/>
            <person name="Feldgarden M."/>
            <person name="Gevers D."/>
            <person name="Courvalin P."/>
            <person name="Lambert T."/>
            <person name="Walker B."/>
            <person name="Young S.K."/>
            <person name="Zeng Q."/>
            <person name="Gargeya S."/>
            <person name="Fitzgerald M."/>
            <person name="Haas B."/>
            <person name="Abouelleil A."/>
            <person name="Alvarado L."/>
            <person name="Arachchi H.M."/>
            <person name="Berlin A.M."/>
            <person name="Chapman S.B."/>
            <person name="Dewar J."/>
            <person name="Goldberg J."/>
            <person name="Griggs A."/>
            <person name="Gujja S."/>
            <person name="Hansen M."/>
            <person name="Howarth C."/>
            <person name="Imamovic A."/>
            <person name="Larimer J."/>
            <person name="McCowan C."/>
            <person name="Murphy C."/>
            <person name="Neiman D."/>
            <person name="Pearson M."/>
            <person name="Priest M."/>
            <person name="Roberts A."/>
            <person name="Saif S."/>
            <person name="Shea T."/>
            <person name="Sisk P."/>
            <person name="Sykes S."/>
            <person name="Wortman J."/>
            <person name="Nusbaum C."/>
            <person name="Birren B."/>
        </authorList>
    </citation>
    <scope>NUCLEOTIDE SEQUENCE [LARGE SCALE GENOMIC DNA]</scope>
    <source>
        <strain evidence="9 10">2959</strain>
    </source>
</reference>
<dbReference type="InterPro" id="IPR004701">
    <property type="entry name" value="PTS_EIIA_man-typ"/>
</dbReference>
<dbReference type="InterPro" id="IPR033887">
    <property type="entry name" value="PTS_IIA_man"/>
</dbReference>
<keyword evidence="7" id="KW-0418">Kinase</keyword>
<proteinExistence type="predicted"/>
<dbReference type="CDD" id="cd00006">
    <property type="entry name" value="PTS_IIA_man"/>
    <property type="match status" value="1"/>
</dbReference>
<dbReference type="Pfam" id="PF03610">
    <property type="entry name" value="EIIA-man"/>
    <property type="match status" value="1"/>
</dbReference>
<dbReference type="Gene3D" id="3.40.50.510">
    <property type="entry name" value="Phosphotransferase system, mannose-type IIA component"/>
    <property type="match status" value="1"/>
</dbReference>
<keyword evidence="4" id="KW-0762">Sugar transport</keyword>
<evidence type="ECO:0000256" key="1">
    <source>
        <dbReference type="ARBA" id="ARBA00004496"/>
    </source>
</evidence>
<organism evidence="9 10">
    <name type="scientific">[Clostridium] innocuum 2959</name>
    <dbReference type="NCBI Taxonomy" id="999413"/>
    <lineage>
        <taxon>Bacteria</taxon>
        <taxon>Bacillati</taxon>
        <taxon>Bacillota</taxon>
        <taxon>Clostridia</taxon>
        <taxon>Eubacteriales</taxon>
        <taxon>Clostridiaceae</taxon>
        <taxon>Clostridium</taxon>
    </lineage>
</organism>
<comment type="subcellular location">
    <subcellularLocation>
        <location evidence="1">Cytoplasm</location>
    </subcellularLocation>
</comment>
<keyword evidence="6" id="KW-0598">Phosphotransferase system</keyword>
<keyword evidence="10" id="KW-1185">Reference proteome</keyword>
<feature type="domain" description="PTS EIIA type-4" evidence="8">
    <location>
        <begin position="2"/>
        <end position="123"/>
    </location>
</feature>
<keyword evidence="5" id="KW-0808">Transferase</keyword>
<dbReference type="GO" id="GO:0016301">
    <property type="term" value="F:kinase activity"/>
    <property type="evidence" value="ECO:0007669"/>
    <property type="project" value="UniProtKB-KW"/>
</dbReference>
<gene>
    <name evidence="9" type="ORF">HMPREF1094_00862</name>
</gene>
<dbReference type="HOGENOM" id="CLU_123235_1_1_9"/>
<dbReference type="eggNOG" id="COG2893">
    <property type="taxonomic scope" value="Bacteria"/>
</dbReference>
<dbReference type="PATRIC" id="fig|999413.4.peg.899"/>
<dbReference type="GO" id="GO:0009401">
    <property type="term" value="P:phosphoenolpyruvate-dependent sugar phosphotransferase system"/>
    <property type="evidence" value="ECO:0007669"/>
    <property type="project" value="UniProtKB-KW"/>
</dbReference>
<evidence type="ECO:0000256" key="5">
    <source>
        <dbReference type="ARBA" id="ARBA00022679"/>
    </source>
</evidence>
<evidence type="ECO:0000256" key="6">
    <source>
        <dbReference type="ARBA" id="ARBA00022683"/>
    </source>
</evidence>
<dbReference type="EMBL" id="AGYV01000001">
    <property type="protein sequence ID" value="ENY88411.1"/>
    <property type="molecule type" value="Genomic_DNA"/>
</dbReference>
<keyword evidence="2" id="KW-0813">Transport</keyword>
<dbReference type="Proteomes" id="UP000013051">
    <property type="component" value="Unassembled WGS sequence"/>
</dbReference>
<dbReference type="PROSITE" id="PS51096">
    <property type="entry name" value="PTS_EIIA_TYPE_4"/>
    <property type="match status" value="1"/>
</dbReference>
<comment type="caution">
    <text evidence="9">The sequence shown here is derived from an EMBL/GenBank/DDBJ whole genome shotgun (WGS) entry which is preliminary data.</text>
</comment>
<evidence type="ECO:0000256" key="3">
    <source>
        <dbReference type="ARBA" id="ARBA00022490"/>
    </source>
</evidence>
<dbReference type="InterPro" id="IPR036662">
    <property type="entry name" value="PTS_EIIA_man-typ_sf"/>
</dbReference>
<evidence type="ECO:0000256" key="2">
    <source>
        <dbReference type="ARBA" id="ARBA00022448"/>
    </source>
</evidence>
<dbReference type="AlphaFoldDB" id="N9WY76"/>
<dbReference type="SUPFAM" id="SSF53062">
    <property type="entry name" value="PTS system fructose IIA component-like"/>
    <property type="match status" value="1"/>
</dbReference>
<dbReference type="RefSeq" id="WP_002606561.1">
    <property type="nucleotide sequence ID" value="NZ_KB850943.1"/>
</dbReference>
<dbReference type="GO" id="GO:0016020">
    <property type="term" value="C:membrane"/>
    <property type="evidence" value="ECO:0007669"/>
    <property type="project" value="InterPro"/>
</dbReference>
<dbReference type="GO" id="GO:0005737">
    <property type="term" value="C:cytoplasm"/>
    <property type="evidence" value="ECO:0007669"/>
    <property type="project" value="UniProtKB-SubCell"/>
</dbReference>
<dbReference type="PANTHER" id="PTHR33799">
    <property type="entry name" value="PTS PERMEASE-RELATED-RELATED"/>
    <property type="match status" value="1"/>
</dbReference>